<dbReference type="AlphaFoldDB" id="A0A9W6YCT4"/>
<reference evidence="1" key="1">
    <citation type="submission" date="2023-04" db="EMBL/GenBank/DDBJ databases">
        <title>Phytophthora fragariaefolia NBRC 109709.</title>
        <authorList>
            <person name="Ichikawa N."/>
            <person name="Sato H."/>
            <person name="Tonouchi N."/>
        </authorList>
    </citation>
    <scope>NUCLEOTIDE SEQUENCE</scope>
    <source>
        <strain evidence="1">NBRC 109709</strain>
    </source>
</reference>
<evidence type="ECO:0000313" key="1">
    <source>
        <dbReference type="EMBL" id="GMF58889.1"/>
    </source>
</evidence>
<dbReference type="OrthoDB" id="129375at2759"/>
<comment type="caution">
    <text evidence="1">The sequence shown here is derived from an EMBL/GenBank/DDBJ whole genome shotgun (WGS) entry which is preliminary data.</text>
</comment>
<dbReference type="EMBL" id="BSXT01004767">
    <property type="protein sequence ID" value="GMF58889.1"/>
    <property type="molecule type" value="Genomic_DNA"/>
</dbReference>
<sequence length="650" mass="72625">MSFSQGTAHKFDLGSLFGHTEPEKLIHFDDLGIASAFIRKYAFNFNKSLQRKKGGGGTHVKWLCSDHKAGCPWFVSLSRKRKSTIAEGTSKIQRKPPKTKLSHIPKSAWYISNMMLEHAQLCASVVPMTPEVMLEHPGFRGTILEGHCTSMARVVKNMRDVHGVDISRQSAMAYCNGPRVCSSLAYTFLLEFARRNPGSRVCCQLDSKGRFYRAFLSIGSVVWAQDAFLPVWECDGTHMKDPLYNGICLSIIGKDGNKQNVPVAVAYIHKETVDNFAWFFCNCIVAGMKMSFRPAFCGRGNQLAAQALLLRLGLKVHLKFCILYIRFNTMDKFKSLKLNLQSVKDDISALQAASTTEGYEHVKSAISAKYPKDISKVVGEKVVDEYIWSCLCSIHPTDWSVVGNIEATPHEAKWLSENWAGIRTHGDPLPLFGVRTTSAIEGENNGLLWGRVRNQLVLGSIMSYCLRVLTVMQKRKKQIKSWKKTNCGVTPHALKVFEKEKLLVAQQNVVQGSAQQFYVFDAFDSRSITDQVKPHPLYRQAGRSCMRPKEVSDFTRGTKRKPNWGECAGSSTRIMRPTAIKTVPYGCDDSDDETKAIAAYFNDQVKGARTIKRGDYPCSRCNQIGHNVRSCTTPLTEIEESGVGIVQGVT</sequence>
<keyword evidence="2" id="KW-1185">Reference proteome</keyword>
<gene>
    <name evidence="1" type="ORF">Pfra01_002539900</name>
</gene>
<proteinExistence type="predicted"/>
<protein>
    <submittedName>
        <fullName evidence="1">Unnamed protein product</fullName>
    </submittedName>
</protein>
<name>A0A9W6YCT4_9STRA</name>
<accession>A0A9W6YCT4</accession>
<organism evidence="1 2">
    <name type="scientific">Phytophthora fragariaefolia</name>
    <dbReference type="NCBI Taxonomy" id="1490495"/>
    <lineage>
        <taxon>Eukaryota</taxon>
        <taxon>Sar</taxon>
        <taxon>Stramenopiles</taxon>
        <taxon>Oomycota</taxon>
        <taxon>Peronosporomycetes</taxon>
        <taxon>Peronosporales</taxon>
        <taxon>Peronosporaceae</taxon>
        <taxon>Phytophthora</taxon>
    </lineage>
</organism>
<evidence type="ECO:0000313" key="2">
    <source>
        <dbReference type="Proteomes" id="UP001165121"/>
    </source>
</evidence>
<dbReference type="Proteomes" id="UP001165121">
    <property type="component" value="Unassembled WGS sequence"/>
</dbReference>